<dbReference type="Pfam" id="PF00010">
    <property type="entry name" value="HLH"/>
    <property type="match status" value="1"/>
</dbReference>
<evidence type="ECO:0000256" key="10">
    <source>
        <dbReference type="ARBA" id="ARBA00029944"/>
    </source>
</evidence>
<dbReference type="AlphaFoldDB" id="H2ZK05"/>
<dbReference type="GeneTree" id="ENSGT00530000064011"/>
<evidence type="ECO:0000256" key="7">
    <source>
        <dbReference type="ARBA" id="ARBA00023159"/>
    </source>
</evidence>
<keyword evidence="7" id="KW-0010">Activator</keyword>
<evidence type="ECO:0000256" key="1">
    <source>
        <dbReference type="ARBA" id="ARBA00007628"/>
    </source>
</evidence>
<keyword evidence="15" id="KW-1185">Reference proteome</keyword>
<evidence type="ECO:0000256" key="9">
    <source>
        <dbReference type="ARBA" id="ARBA00023242"/>
    </source>
</evidence>
<dbReference type="SUPFAM" id="SSF47459">
    <property type="entry name" value="HLH, helix-loop-helix DNA-binding domain"/>
    <property type="match status" value="1"/>
</dbReference>
<evidence type="ECO:0000256" key="11">
    <source>
        <dbReference type="SAM" id="Coils"/>
    </source>
</evidence>
<dbReference type="GO" id="GO:0045944">
    <property type="term" value="P:positive regulation of transcription by RNA polymerase II"/>
    <property type="evidence" value="ECO:0007669"/>
    <property type="project" value="TreeGrafter"/>
</dbReference>
<dbReference type="PANTHER" id="PTHR10328:SF3">
    <property type="entry name" value="PROTEIN MAX"/>
    <property type="match status" value="1"/>
</dbReference>
<dbReference type="Ensembl" id="ENSCSAVT00000018115.1">
    <property type="protein sequence ID" value="ENSCSAVP00000017921.1"/>
    <property type="gene ID" value="ENSCSAVG00000010547.1"/>
</dbReference>
<dbReference type="GO" id="GO:0003700">
    <property type="term" value="F:DNA-binding transcription factor activity"/>
    <property type="evidence" value="ECO:0007669"/>
    <property type="project" value="TreeGrafter"/>
</dbReference>
<proteinExistence type="inferred from homology"/>
<evidence type="ECO:0000256" key="2">
    <source>
        <dbReference type="ARBA" id="ARBA00017633"/>
    </source>
</evidence>
<keyword evidence="11" id="KW-0175">Coiled coil</keyword>
<dbReference type="InParanoid" id="H2ZK05"/>
<organism evidence="14 15">
    <name type="scientific">Ciona savignyi</name>
    <name type="common">Pacific transparent sea squirt</name>
    <dbReference type="NCBI Taxonomy" id="51511"/>
    <lineage>
        <taxon>Eukaryota</taxon>
        <taxon>Metazoa</taxon>
        <taxon>Chordata</taxon>
        <taxon>Tunicata</taxon>
        <taxon>Ascidiacea</taxon>
        <taxon>Phlebobranchia</taxon>
        <taxon>Cionidae</taxon>
        <taxon>Ciona</taxon>
    </lineage>
</organism>
<evidence type="ECO:0000256" key="12">
    <source>
        <dbReference type="SAM" id="MobiDB-lite"/>
    </source>
</evidence>
<evidence type="ECO:0000256" key="3">
    <source>
        <dbReference type="ARBA" id="ARBA00022491"/>
    </source>
</evidence>
<keyword evidence="4" id="KW-0597">Phosphoprotein</keyword>
<dbReference type="GO" id="GO:0046983">
    <property type="term" value="F:protein dimerization activity"/>
    <property type="evidence" value="ECO:0007669"/>
    <property type="project" value="InterPro"/>
</dbReference>
<keyword evidence="8" id="KW-0804">Transcription</keyword>
<evidence type="ECO:0000256" key="5">
    <source>
        <dbReference type="ARBA" id="ARBA00023015"/>
    </source>
</evidence>
<accession>H2ZK05</accession>
<evidence type="ECO:0000256" key="6">
    <source>
        <dbReference type="ARBA" id="ARBA00023125"/>
    </source>
</evidence>
<dbReference type="Gene3D" id="4.10.280.10">
    <property type="entry name" value="Helix-loop-helix DNA-binding domain"/>
    <property type="match status" value="1"/>
</dbReference>
<comment type="similarity">
    <text evidence="1">Belongs to the MAX family.</text>
</comment>
<keyword evidence="6" id="KW-0238">DNA-binding</keyword>
<dbReference type="STRING" id="51511.ENSCSAVP00000017921"/>
<dbReference type="GO" id="GO:0071141">
    <property type="term" value="C:SMAD protein complex"/>
    <property type="evidence" value="ECO:0007669"/>
    <property type="project" value="Ensembl"/>
</dbReference>
<reference evidence="15" key="1">
    <citation type="submission" date="2003-08" db="EMBL/GenBank/DDBJ databases">
        <authorList>
            <person name="Birren B."/>
            <person name="Nusbaum C."/>
            <person name="Abebe A."/>
            <person name="Abouelleil A."/>
            <person name="Adekoya E."/>
            <person name="Ait-zahra M."/>
            <person name="Allen N."/>
            <person name="Allen T."/>
            <person name="An P."/>
            <person name="Anderson M."/>
            <person name="Anderson S."/>
            <person name="Arachchi H."/>
            <person name="Armbruster J."/>
            <person name="Bachantsang P."/>
            <person name="Baldwin J."/>
            <person name="Barry A."/>
            <person name="Bayul T."/>
            <person name="Blitshsteyn B."/>
            <person name="Bloom T."/>
            <person name="Blye J."/>
            <person name="Boguslavskiy L."/>
            <person name="Borowsky M."/>
            <person name="Boukhgalter B."/>
            <person name="Brunache A."/>
            <person name="Butler J."/>
            <person name="Calixte N."/>
            <person name="Calvo S."/>
            <person name="Camarata J."/>
            <person name="Campo K."/>
            <person name="Chang J."/>
            <person name="Cheshatsang Y."/>
            <person name="Citroen M."/>
            <person name="Collymore A."/>
            <person name="Considine T."/>
            <person name="Cook A."/>
            <person name="Cooke P."/>
            <person name="Corum B."/>
            <person name="Cuomo C."/>
            <person name="David R."/>
            <person name="Dawoe T."/>
            <person name="Degray S."/>
            <person name="Dodge S."/>
            <person name="Dooley K."/>
            <person name="Dorje P."/>
            <person name="Dorjee K."/>
            <person name="Dorris L."/>
            <person name="Duffey N."/>
            <person name="Dupes A."/>
            <person name="Elkins T."/>
            <person name="Engels R."/>
            <person name="Erickson J."/>
            <person name="Farina A."/>
            <person name="Faro S."/>
            <person name="Ferreira P."/>
            <person name="Fischer H."/>
            <person name="Fitzgerald M."/>
            <person name="Foley K."/>
            <person name="Gage D."/>
            <person name="Galagan J."/>
            <person name="Gearin G."/>
            <person name="Gnerre S."/>
            <person name="Gnirke A."/>
            <person name="Goyette A."/>
            <person name="Graham J."/>
            <person name="Grandbois E."/>
            <person name="Gyaltsen K."/>
            <person name="Hafez N."/>
            <person name="Hagopian D."/>
            <person name="Hagos B."/>
            <person name="Hall J."/>
            <person name="Hatcher B."/>
            <person name="Heller A."/>
            <person name="Higgins H."/>
            <person name="Honan T."/>
            <person name="Horn A."/>
            <person name="Houde N."/>
            <person name="Hughes L."/>
            <person name="Hulme W."/>
            <person name="Husby E."/>
            <person name="Iliev I."/>
            <person name="Jaffe D."/>
            <person name="Jones C."/>
            <person name="Kamal M."/>
            <person name="Kamat A."/>
            <person name="Kamvysselis M."/>
            <person name="Karlsson E."/>
            <person name="Kells C."/>
            <person name="Kieu A."/>
            <person name="Kisner P."/>
            <person name="Kodira C."/>
            <person name="Kulbokas E."/>
            <person name="Labutti K."/>
            <person name="Lama D."/>
            <person name="Landers T."/>
            <person name="Leger J."/>
            <person name="Levine S."/>
            <person name="Lewis D."/>
            <person name="Lewis T."/>
            <person name="Lindblad-toh K."/>
            <person name="Liu X."/>
            <person name="Lokyitsang T."/>
            <person name="Lokyitsang Y."/>
            <person name="Lucien O."/>
            <person name="Lui A."/>
            <person name="Ma L.J."/>
            <person name="Mabbitt R."/>
            <person name="Macdonald J."/>
            <person name="Maclean C."/>
            <person name="Major J."/>
            <person name="Manning J."/>
            <person name="Marabella R."/>
            <person name="Maru K."/>
            <person name="Matthews C."/>
            <person name="Mauceli E."/>
            <person name="Mccarthy M."/>
            <person name="Mcdonough S."/>
            <person name="Mcghee T."/>
            <person name="Meldrim J."/>
            <person name="Meneus L."/>
            <person name="Mesirov J."/>
            <person name="Mihalev A."/>
            <person name="Mihova T."/>
            <person name="Mikkelsen T."/>
            <person name="Mlenga V."/>
            <person name="Moru K."/>
            <person name="Mozes J."/>
            <person name="Mulrain L."/>
            <person name="Munson G."/>
            <person name="Naylor J."/>
            <person name="Newes C."/>
            <person name="Nguyen C."/>
            <person name="Nguyen N."/>
            <person name="Nguyen T."/>
            <person name="Nicol R."/>
            <person name="Nielsen C."/>
            <person name="Nizzari M."/>
            <person name="Norbu C."/>
            <person name="Norbu N."/>
            <person name="O'donnell P."/>
            <person name="Okoawo O."/>
            <person name="O'leary S."/>
            <person name="Omotosho B."/>
            <person name="O'neill K."/>
            <person name="Osman S."/>
            <person name="Parker S."/>
            <person name="Perrin D."/>
            <person name="Phunkhang P."/>
            <person name="Piqani B."/>
            <person name="Purcell S."/>
            <person name="Rachupka T."/>
            <person name="Ramasamy U."/>
            <person name="Rameau R."/>
            <person name="Ray V."/>
            <person name="Raymond C."/>
            <person name="Retta R."/>
            <person name="Richardson S."/>
            <person name="Rise C."/>
            <person name="Rodriguez J."/>
            <person name="Rogers J."/>
            <person name="Rogov P."/>
            <person name="Rutman M."/>
            <person name="Schupbach R."/>
            <person name="Seaman C."/>
            <person name="Settipalli S."/>
            <person name="Sharpe T."/>
            <person name="Sheridan J."/>
            <person name="Sherpa N."/>
            <person name="Shi J."/>
            <person name="Smirnov S."/>
            <person name="Smith C."/>
            <person name="Sougnez C."/>
            <person name="Spencer B."/>
            <person name="Stalker J."/>
            <person name="Stange-thomann N."/>
            <person name="Stavropoulos S."/>
            <person name="Stetson K."/>
            <person name="Stone C."/>
            <person name="Stone S."/>
            <person name="Stubbs M."/>
            <person name="Talamas J."/>
            <person name="Tchuinga P."/>
            <person name="Tenzing P."/>
            <person name="Tesfaye S."/>
            <person name="Theodore J."/>
            <person name="Thoulutsang Y."/>
            <person name="Topham K."/>
            <person name="Towey S."/>
            <person name="Tsamla T."/>
            <person name="Tsomo N."/>
            <person name="Vallee D."/>
            <person name="Vassiliev H."/>
            <person name="Venkataraman V."/>
            <person name="Vinson J."/>
            <person name="Vo A."/>
            <person name="Wade C."/>
            <person name="Wang S."/>
            <person name="Wangchuk T."/>
            <person name="Wangdi T."/>
            <person name="Whittaker C."/>
            <person name="Wilkinson J."/>
            <person name="Wu Y."/>
            <person name="Wyman D."/>
            <person name="Yadav S."/>
            <person name="Yang S."/>
            <person name="Yang X."/>
            <person name="Yeager S."/>
            <person name="Yee E."/>
            <person name="Young G."/>
            <person name="Zainoun J."/>
            <person name="Zembeck L."/>
            <person name="Zimmer A."/>
            <person name="Zody M."/>
            <person name="Lander E."/>
        </authorList>
    </citation>
    <scope>NUCLEOTIDE SEQUENCE [LARGE SCALE GENOMIC DNA]</scope>
</reference>
<sequence>EDRDVDVDSDGEDRNGGSGLSKRSHHNALERKRRDHIKESFNGLRDSVPSLQGEKTSRAQILNKATEYIQDMSRKNNLDKQDIDELKKQNNQMELRIRALERAKQDGLFSSRQTNHDEQDLDVVNDG</sequence>
<dbReference type="FunCoup" id="H2ZK05">
    <property type="interactions" value="81"/>
</dbReference>
<feature type="domain" description="BHLH" evidence="13">
    <location>
        <begin position="21"/>
        <end position="72"/>
    </location>
</feature>
<evidence type="ECO:0000256" key="4">
    <source>
        <dbReference type="ARBA" id="ARBA00022553"/>
    </source>
</evidence>
<dbReference type="HOGENOM" id="CLU_109424_0_0_1"/>
<keyword evidence="9" id="KW-0539">Nucleus</keyword>
<keyword evidence="5" id="KW-0805">Transcription regulation</keyword>
<feature type="region of interest" description="Disordered" evidence="12">
    <location>
        <begin position="106"/>
        <end position="127"/>
    </location>
</feature>
<feature type="compositionally biased region" description="Polar residues" evidence="12">
    <location>
        <begin position="49"/>
        <end position="58"/>
    </location>
</feature>
<reference evidence="14" key="3">
    <citation type="submission" date="2025-09" db="UniProtKB">
        <authorList>
            <consortium name="Ensembl"/>
        </authorList>
    </citation>
    <scope>IDENTIFICATION</scope>
</reference>
<dbReference type="CDD" id="cd11406">
    <property type="entry name" value="bHLHzip_Max"/>
    <property type="match status" value="1"/>
</dbReference>
<dbReference type="GO" id="GO:0090575">
    <property type="term" value="C:RNA polymerase II transcription regulator complex"/>
    <property type="evidence" value="ECO:0007669"/>
    <property type="project" value="TreeGrafter"/>
</dbReference>
<dbReference type="InterPro" id="IPR036638">
    <property type="entry name" value="HLH_DNA-bd_sf"/>
</dbReference>
<dbReference type="InterPro" id="IPR011598">
    <property type="entry name" value="bHLH_dom"/>
</dbReference>
<dbReference type="PROSITE" id="PS50888">
    <property type="entry name" value="BHLH"/>
    <property type="match status" value="1"/>
</dbReference>
<evidence type="ECO:0000313" key="14">
    <source>
        <dbReference type="Ensembl" id="ENSCSAVP00000017921.1"/>
    </source>
</evidence>
<dbReference type="SMART" id="SM00353">
    <property type="entry name" value="HLH"/>
    <property type="match status" value="1"/>
</dbReference>
<evidence type="ECO:0000259" key="13">
    <source>
        <dbReference type="PROSITE" id="PS50888"/>
    </source>
</evidence>
<feature type="region of interest" description="Disordered" evidence="12">
    <location>
        <begin position="1"/>
        <end position="58"/>
    </location>
</feature>
<dbReference type="FunFam" id="4.10.280.10:FF:000023">
    <property type="entry name" value="MAX isoform 13"/>
    <property type="match status" value="1"/>
</dbReference>
<evidence type="ECO:0000256" key="8">
    <source>
        <dbReference type="ARBA" id="ARBA00023163"/>
    </source>
</evidence>
<dbReference type="eggNOG" id="KOG2483">
    <property type="taxonomic scope" value="Eukaryota"/>
</dbReference>
<dbReference type="GO" id="GO:0000976">
    <property type="term" value="F:transcription cis-regulatory region binding"/>
    <property type="evidence" value="ECO:0007669"/>
    <property type="project" value="Ensembl"/>
</dbReference>
<reference evidence="14" key="2">
    <citation type="submission" date="2025-08" db="UniProtKB">
        <authorList>
            <consortium name="Ensembl"/>
        </authorList>
    </citation>
    <scope>IDENTIFICATION</scope>
</reference>
<feature type="compositionally biased region" description="Acidic residues" evidence="12">
    <location>
        <begin position="1"/>
        <end position="11"/>
    </location>
</feature>
<name>H2ZK05_CIOSA</name>
<evidence type="ECO:0000313" key="15">
    <source>
        <dbReference type="Proteomes" id="UP000007875"/>
    </source>
</evidence>
<dbReference type="Proteomes" id="UP000007875">
    <property type="component" value="Unassembled WGS sequence"/>
</dbReference>
<feature type="coiled-coil region" evidence="11">
    <location>
        <begin position="69"/>
        <end position="106"/>
    </location>
</feature>
<dbReference type="GO" id="GO:0048264">
    <property type="term" value="P:determination of ventral identity"/>
    <property type="evidence" value="ECO:0007669"/>
    <property type="project" value="Ensembl"/>
</dbReference>
<dbReference type="PANTHER" id="PTHR10328">
    <property type="entry name" value="PROTEIN MAX MYC-ASSOCIATED FACTOR X"/>
    <property type="match status" value="1"/>
</dbReference>
<feature type="compositionally biased region" description="Basic and acidic residues" evidence="12">
    <location>
        <begin position="27"/>
        <end position="39"/>
    </location>
</feature>
<dbReference type="OMA" id="FGCLRDA"/>
<dbReference type="GO" id="GO:0030097">
    <property type="term" value="P:hemopoiesis"/>
    <property type="evidence" value="ECO:0007669"/>
    <property type="project" value="Ensembl"/>
</dbReference>
<protein>
    <recommendedName>
        <fullName evidence="2">Protein max</fullName>
    </recommendedName>
    <alternativeName>
        <fullName evidence="10">Myc-associated factor X</fullName>
    </alternativeName>
</protein>
<keyword evidence="3" id="KW-0678">Repressor</keyword>